<dbReference type="EMBL" id="ASHM01139685">
    <property type="protein sequence ID" value="PNX61021.1"/>
    <property type="molecule type" value="Genomic_DNA"/>
</dbReference>
<feature type="region of interest" description="Disordered" evidence="1">
    <location>
        <begin position="19"/>
        <end position="69"/>
    </location>
</feature>
<gene>
    <name evidence="2" type="ORF">L195_g060467</name>
</gene>
<reference evidence="2 3" key="1">
    <citation type="journal article" date="2014" name="Am. J. Bot.">
        <title>Genome assembly and annotation for red clover (Trifolium pratense; Fabaceae).</title>
        <authorList>
            <person name="Istvanek J."/>
            <person name="Jaros M."/>
            <person name="Krenek A."/>
            <person name="Repkova J."/>
        </authorList>
    </citation>
    <scope>NUCLEOTIDE SEQUENCE [LARGE SCALE GENOMIC DNA]</scope>
    <source>
        <strain evidence="3">cv. Tatra</strain>
        <tissue evidence="2">Young leaves</tissue>
    </source>
</reference>
<dbReference type="Proteomes" id="UP000236291">
    <property type="component" value="Unassembled WGS sequence"/>
</dbReference>
<evidence type="ECO:0000313" key="2">
    <source>
        <dbReference type="EMBL" id="PNX61021.1"/>
    </source>
</evidence>
<name>A0A2K3K412_TRIPR</name>
<evidence type="ECO:0000313" key="3">
    <source>
        <dbReference type="Proteomes" id="UP000236291"/>
    </source>
</evidence>
<sequence>MILVGYHATGAYKLRSSRPVISTTEDEDSDSDCTAETSEAADAEASEIGTRARSSRARKTPARLQDCDV</sequence>
<evidence type="ECO:0000256" key="1">
    <source>
        <dbReference type="SAM" id="MobiDB-lite"/>
    </source>
</evidence>
<protein>
    <submittedName>
        <fullName evidence="2">Uncharacterized protein</fullName>
    </submittedName>
</protein>
<feature type="compositionally biased region" description="Acidic residues" evidence="1">
    <location>
        <begin position="24"/>
        <end position="45"/>
    </location>
</feature>
<reference evidence="2 3" key="2">
    <citation type="journal article" date="2017" name="Front. Plant Sci.">
        <title>Gene Classification and Mining of Molecular Markers Useful in Red Clover (Trifolium pratense) Breeding.</title>
        <authorList>
            <person name="Istvanek J."/>
            <person name="Dluhosova J."/>
            <person name="Dluhos P."/>
            <person name="Patkova L."/>
            <person name="Nedelnik J."/>
            <person name="Repkova J."/>
        </authorList>
    </citation>
    <scope>NUCLEOTIDE SEQUENCE [LARGE SCALE GENOMIC DNA]</scope>
    <source>
        <strain evidence="3">cv. Tatra</strain>
        <tissue evidence="2">Young leaves</tissue>
    </source>
</reference>
<organism evidence="2 3">
    <name type="scientific">Trifolium pratense</name>
    <name type="common">Red clover</name>
    <dbReference type="NCBI Taxonomy" id="57577"/>
    <lineage>
        <taxon>Eukaryota</taxon>
        <taxon>Viridiplantae</taxon>
        <taxon>Streptophyta</taxon>
        <taxon>Embryophyta</taxon>
        <taxon>Tracheophyta</taxon>
        <taxon>Spermatophyta</taxon>
        <taxon>Magnoliopsida</taxon>
        <taxon>eudicotyledons</taxon>
        <taxon>Gunneridae</taxon>
        <taxon>Pentapetalae</taxon>
        <taxon>rosids</taxon>
        <taxon>fabids</taxon>
        <taxon>Fabales</taxon>
        <taxon>Fabaceae</taxon>
        <taxon>Papilionoideae</taxon>
        <taxon>50 kb inversion clade</taxon>
        <taxon>NPAAA clade</taxon>
        <taxon>Hologalegina</taxon>
        <taxon>IRL clade</taxon>
        <taxon>Trifolieae</taxon>
        <taxon>Trifolium</taxon>
    </lineage>
</organism>
<feature type="non-terminal residue" evidence="2">
    <location>
        <position position="69"/>
    </location>
</feature>
<comment type="caution">
    <text evidence="2">The sequence shown here is derived from an EMBL/GenBank/DDBJ whole genome shotgun (WGS) entry which is preliminary data.</text>
</comment>
<proteinExistence type="predicted"/>
<dbReference type="AlphaFoldDB" id="A0A2K3K412"/>
<accession>A0A2K3K412</accession>